<dbReference type="Gene3D" id="1.10.287.950">
    <property type="entry name" value="Methyl-accepting chemotaxis protein"/>
    <property type="match status" value="1"/>
</dbReference>
<keyword evidence="4 8" id="KW-0472">Membrane</keyword>
<dbReference type="OrthoDB" id="6092731at2"/>
<reference evidence="10 13" key="1">
    <citation type="submission" date="2016-06" db="EMBL/GenBank/DDBJ databases">
        <authorList>
            <person name="Kjaerup R.B."/>
            <person name="Dalgaard T.S."/>
            <person name="Juul-Madsen H.R."/>
        </authorList>
    </citation>
    <scope>NUCLEOTIDE SEQUENCE [LARGE SCALE GENOMIC DNA]</scope>
    <source>
        <strain evidence="10 13">CECT 5115</strain>
    </source>
</reference>
<dbReference type="Proteomes" id="UP000092871">
    <property type="component" value="Unassembled WGS sequence"/>
</dbReference>
<dbReference type="PANTHER" id="PTHR32089">
    <property type="entry name" value="METHYL-ACCEPTING CHEMOTAXIS PROTEIN MCPB"/>
    <property type="match status" value="1"/>
</dbReference>
<proteinExistence type="predicted"/>
<dbReference type="EMBL" id="FLRB01000005">
    <property type="protein sequence ID" value="SBT20113.1"/>
    <property type="molecule type" value="Genomic_DNA"/>
</dbReference>
<keyword evidence="12" id="KW-1185">Reference proteome</keyword>
<protein>
    <submittedName>
        <fullName evidence="10">Methyl-accepting chemotaxis protein CtpH</fullName>
    </submittedName>
</protein>
<dbReference type="SUPFAM" id="SSF58104">
    <property type="entry name" value="Methyl-accepting chemotaxis protein (MCP) signaling domain"/>
    <property type="match status" value="1"/>
</dbReference>
<keyword evidence="5 6" id="KW-0807">Transducer</keyword>
<evidence type="ECO:0000313" key="13">
    <source>
        <dbReference type="Proteomes" id="UP000092871"/>
    </source>
</evidence>
<accession>A0A1C3JRP6</accession>
<evidence type="ECO:0000259" key="9">
    <source>
        <dbReference type="PROSITE" id="PS50111"/>
    </source>
</evidence>
<dbReference type="RefSeq" id="WP_067035412.1">
    <property type="nucleotide sequence ID" value="NZ_FLRA01000012.1"/>
</dbReference>
<evidence type="ECO:0000313" key="11">
    <source>
        <dbReference type="EMBL" id="SBT20113.1"/>
    </source>
</evidence>
<evidence type="ECO:0000313" key="10">
    <source>
        <dbReference type="EMBL" id="SBT17787.1"/>
    </source>
</evidence>
<dbReference type="CDD" id="cd11386">
    <property type="entry name" value="MCP_signal"/>
    <property type="match status" value="1"/>
</dbReference>
<dbReference type="InterPro" id="IPR004089">
    <property type="entry name" value="MCPsignal_dom"/>
</dbReference>
<dbReference type="PROSITE" id="PS50111">
    <property type="entry name" value="CHEMOTAXIS_TRANSDUC_2"/>
    <property type="match status" value="1"/>
</dbReference>
<dbReference type="AlphaFoldDB" id="A0A1C3JRP6"/>
<organism evidence="10 13">
    <name type="scientific">Marinomonas gallaica</name>
    <dbReference type="NCBI Taxonomy" id="1806667"/>
    <lineage>
        <taxon>Bacteria</taxon>
        <taxon>Pseudomonadati</taxon>
        <taxon>Pseudomonadota</taxon>
        <taxon>Gammaproteobacteria</taxon>
        <taxon>Oceanospirillales</taxon>
        <taxon>Oceanospirillaceae</taxon>
        <taxon>Marinomonas</taxon>
    </lineage>
</organism>
<reference evidence="11 12" key="2">
    <citation type="submission" date="2016-06" db="EMBL/GenBank/DDBJ databases">
        <authorList>
            <person name="Rodrigo-Torres L."/>
            <person name="Arahal D.R."/>
        </authorList>
    </citation>
    <scope>NUCLEOTIDE SEQUENCE [LARGE SCALE GENOMIC DNA]</scope>
    <source>
        <strain evidence="11 12">CECT 5116</strain>
    </source>
</reference>
<name>A0A1C3JRP6_9GAMM</name>
<feature type="domain" description="Methyl-accepting transducer" evidence="9">
    <location>
        <begin position="355"/>
        <end position="591"/>
    </location>
</feature>
<dbReference type="SMART" id="SM00283">
    <property type="entry name" value="MA"/>
    <property type="match status" value="1"/>
</dbReference>
<gene>
    <name evidence="10" type="primary">ctpH_3</name>
    <name evidence="11" type="synonym">ctpH_2</name>
    <name evidence="10" type="ORF">MGA5115_01903</name>
    <name evidence="11" type="ORF">MGA5116_00696</name>
</gene>
<feature type="coiled-coil region" evidence="7">
    <location>
        <begin position="228"/>
        <end position="255"/>
    </location>
</feature>
<evidence type="ECO:0000256" key="7">
    <source>
        <dbReference type="SAM" id="Coils"/>
    </source>
</evidence>
<evidence type="ECO:0000256" key="2">
    <source>
        <dbReference type="ARBA" id="ARBA00022692"/>
    </source>
</evidence>
<evidence type="ECO:0000256" key="1">
    <source>
        <dbReference type="ARBA" id="ARBA00004141"/>
    </source>
</evidence>
<dbReference type="GO" id="GO:0006935">
    <property type="term" value="P:chemotaxis"/>
    <property type="evidence" value="ECO:0007669"/>
    <property type="project" value="UniProtKB-ARBA"/>
</dbReference>
<evidence type="ECO:0000256" key="6">
    <source>
        <dbReference type="PROSITE-ProRule" id="PRU00284"/>
    </source>
</evidence>
<dbReference type="GO" id="GO:0016020">
    <property type="term" value="C:membrane"/>
    <property type="evidence" value="ECO:0007669"/>
    <property type="project" value="UniProtKB-SubCell"/>
</dbReference>
<dbReference type="GO" id="GO:0007165">
    <property type="term" value="P:signal transduction"/>
    <property type="evidence" value="ECO:0007669"/>
    <property type="project" value="UniProtKB-KW"/>
</dbReference>
<dbReference type="Proteomes" id="UP000092840">
    <property type="component" value="Unassembled WGS sequence"/>
</dbReference>
<keyword evidence="2 8" id="KW-0812">Transmembrane</keyword>
<feature type="transmembrane region" description="Helical" evidence="8">
    <location>
        <begin position="12"/>
        <end position="31"/>
    </location>
</feature>
<evidence type="ECO:0000256" key="4">
    <source>
        <dbReference type="ARBA" id="ARBA00023136"/>
    </source>
</evidence>
<evidence type="ECO:0000256" key="8">
    <source>
        <dbReference type="SAM" id="Phobius"/>
    </source>
</evidence>
<evidence type="ECO:0000313" key="12">
    <source>
        <dbReference type="Proteomes" id="UP000092840"/>
    </source>
</evidence>
<dbReference type="Pfam" id="PF00015">
    <property type="entry name" value="MCPsignal"/>
    <property type="match status" value="1"/>
</dbReference>
<evidence type="ECO:0000256" key="3">
    <source>
        <dbReference type="ARBA" id="ARBA00022989"/>
    </source>
</evidence>
<keyword evidence="3 8" id="KW-1133">Transmembrane helix</keyword>
<keyword evidence="7" id="KW-0175">Coiled coil</keyword>
<feature type="transmembrane region" description="Helical" evidence="8">
    <location>
        <begin position="276"/>
        <end position="298"/>
    </location>
</feature>
<evidence type="ECO:0000256" key="5">
    <source>
        <dbReference type="ARBA" id="ARBA00023224"/>
    </source>
</evidence>
<dbReference type="PANTHER" id="PTHR32089:SF119">
    <property type="entry name" value="METHYL-ACCEPTING CHEMOTAXIS PROTEIN CTPL"/>
    <property type="match status" value="1"/>
</dbReference>
<dbReference type="EMBL" id="FLRA01000012">
    <property type="protein sequence ID" value="SBT17787.1"/>
    <property type="molecule type" value="Genomic_DNA"/>
</dbReference>
<comment type="subcellular location">
    <subcellularLocation>
        <location evidence="1">Membrane</location>
        <topology evidence="1">Multi-pass membrane protein</topology>
    </subcellularLocation>
</comment>
<sequence length="628" mass="68195">MSLSLSLRQKLIAVLVLVCLGFAGFGLYAIVNFQQMQHAALKANRIADSYANLSNLETTLLKFERQAANPTPATMDWLYQELEHLTEQNQLSEALQNPYLDRQAKQSITQLADSLPKYFTSLNQSLDIMQSLGADNQSGALLALNTQAKEAQQQLSILAQFAATFKEVRTIEKDFLAYPSQENLEAWQNSIDRLMKQINDIGFGDDFNPLIESYRAATNQVSSLAMSLKQLSSHLESAREQNSAALEQATEYIQSPLLENAQQQVHATADDARRNLIIGGIVLTLIISAIIATLIYTLSQKIQTILRRLQDVASGKLIHHSDNGLNHNDELDQILLTSSAMTANLSQLVTQLRDSNQVLVETANHLSDDAVTIVSSSEQIRDRSNTLATATEEISHTSADVGNMTQQVNDAANSAHQSAQSGAHVISAAIDAIQAVASSIEQTHVSVSQLGERSKEIDSVIDLIVGVAEQTNLLALNAAIEAARAGEAGRGFAVVADEVRTLAEQTVQATSSITSKIEGIQRETQNVIAAMASSLEQVAAGKEKGETAVFTIKEVEALTLDAAERTQSISASIQEVVLTTQTMAKDMDDIAQSIEHNYHATQNIKASGQDIHGHVSSLTQQIAQFEIR</sequence>